<dbReference type="EMBL" id="JAUHHV010000011">
    <property type="protein sequence ID" value="KAK1407140.1"/>
    <property type="molecule type" value="Genomic_DNA"/>
</dbReference>
<dbReference type="AlphaFoldDB" id="A0AAD8JSP5"/>
<dbReference type="Proteomes" id="UP001229421">
    <property type="component" value="Unassembled WGS sequence"/>
</dbReference>
<keyword evidence="2" id="KW-1185">Reference proteome</keyword>
<proteinExistence type="predicted"/>
<evidence type="ECO:0000313" key="1">
    <source>
        <dbReference type="EMBL" id="KAK1407140.1"/>
    </source>
</evidence>
<reference evidence="1" key="1">
    <citation type="journal article" date="2023" name="bioRxiv">
        <title>Improved chromosome-level genome assembly for marigold (Tagetes erecta).</title>
        <authorList>
            <person name="Jiang F."/>
            <person name="Yuan L."/>
            <person name="Wang S."/>
            <person name="Wang H."/>
            <person name="Xu D."/>
            <person name="Wang A."/>
            <person name="Fan W."/>
        </authorList>
    </citation>
    <scope>NUCLEOTIDE SEQUENCE</scope>
    <source>
        <strain evidence="1">WSJ</strain>
        <tissue evidence="1">Leaf</tissue>
    </source>
</reference>
<comment type="caution">
    <text evidence="1">The sequence shown here is derived from an EMBL/GenBank/DDBJ whole genome shotgun (WGS) entry which is preliminary data.</text>
</comment>
<evidence type="ECO:0000313" key="2">
    <source>
        <dbReference type="Proteomes" id="UP001229421"/>
    </source>
</evidence>
<organism evidence="1 2">
    <name type="scientific">Tagetes erecta</name>
    <name type="common">African marigold</name>
    <dbReference type="NCBI Taxonomy" id="13708"/>
    <lineage>
        <taxon>Eukaryota</taxon>
        <taxon>Viridiplantae</taxon>
        <taxon>Streptophyta</taxon>
        <taxon>Embryophyta</taxon>
        <taxon>Tracheophyta</taxon>
        <taxon>Spermatophyta</taxon>
        <taxon>Magnoliopsida</taxon>
        <taxon>eudicotyledons</taxon>
        <taxon>Gunneridae</taxon>
        <taxon>Pentapetalae</taxon>
        <taxon>asterids</taxon>
        <taxon>campanulids</taxon>
        <taxon>Asterales</taxon>
        <taxon>Asteraceae</taxon>
        <taxon>Asteroideae</taxon>
        <taxon>Heliantheae alliance</taxon>
        <taxon>Tageteae</taxon>
        <taxon>Tagetes</taxon>
    </lineage>
</organism>
<sequence>MANVSLDLCRFCSLRCDSDGIYDLLELAGDDGVKVFLGVVDMRKLETNVEPFKHDPWLTNSPAPELLKMRSLLDFTHLRFFRRCKHFTSRRLSRVVSRLIILLNSHLSIHFL</sequence>
<accession>A0AAD8JSP5</accession>
<protein>
    <submittedName>
        <fullName evidence="1">Uncharacterized protein</fullName>
    </submittedName>
</protein>
<name>A0AAD8JSP5_TARER</name>
<gene>
    <name evidence="1" type="ORF">QVD17_38751</name>
</gene>